<sequence>MSEQQDSHDPAAQAPDAPVAPVAPPVLEEDQDVPPRPEEELVDEVRTERDGG</sequence>
<evidence type="ECO:0000313" key="2">
    <source>
        <dbReference type="EMBL" id="MFC3689897.1"/>
    </source>
</evidence>
<feature type="region of interest" description="Disordered" evidence="1">
    <location>
        <begin position="1"/>
        <end position="52"/>
    </location>
</feature>
<dbReference type="EMBL" id="JBHRWW010000013">
    <property type="protein sequence ID" value="MFC3689897.1"/>
    <property type="molecule type" value="Genomic_DNA"/>
</dbReference>
<evidence type="ECO:0000256" key="1">
    <source>
        <dbReference type="SAM" id="MobiDB-lite"/>
    </source>
</evidence>
<gene>
    <name evidence="2" type="ORF">ACFOLH_16225</name>
</gene>
<name>A0ABV7WKQ9_9MICO</name>
<feature type="compositionally biased region" description="Low complexity" evidence="1">
    <location>
        <begin position="10"/>
        <end position="20"/>
    </location>
</feature>
<dbReference type="RefSeq" id="WP_340293513.1">
    <property type="nucleotide sequence ID" value="NZ_JBBEOI010000111.1"/>
</dbReference>
<keyword evidence="3" id="KW-1185">Reference proteome</keyword>
<feature type="compositionally biased region" description="Basic and acidic residues" evidence="1">
    <location>
        <begin position="33"/>
        <end position="52"/>
    </location>
</feature>
<protein>
    <recommendedName>
        <fullName evidence="4">Nucleotide exchange factor GrpE</fullName>
    </recommendedName>
</protein>
<accession>A0ABV7WKQ9</accession>
<evidence type="ECO:0008006" key="4">
    <source>
        <dbReference type="Google" id="ProtNLM"/>
    </source>
</evidence>
<organism evidence="2 3">
    <name type="scientific">Aquipuribacter hungaricus</name>
    <dbReference type="NCBI Taxonomy" id="545624"/>
    <lineage>
        <taxon>Bacteria</taxon>
        <taxon>Bacillati</taxon>
        <taxon>Actinomycetota</taxon>
        <taxon>Actinomycetes</taxon>
        <taxon>Micrococcales</taxon>
        <taxon>Intrasporangiaceae</taxon>
        <taxon>Aquipuribacter</taxon>
    </lineage>
</organism>
<reference evidence="3" key="1">
    <citation type="journal article" date="2019" name="Int. J. Syst. Evol. Microbiol.">
        <title>The Global Catalogue of Microorganisms (GCM) 10K type strain sequencing project: providing services to taxonomists for standard genome sequencing and annotation.</title>
        <authorList>
            <consortium name="The Broad Institute Genomics Platform"/>
            <consortium name="The Broad Institute Genome Sequencing Center for Infectious Disease"/>
            <person name="Wu L."/>
            <person name="Ma J."/>
        </authorList>
    </citation>
    <scope>NUCLEOTIDE SEQUENCE [LARGE SCALE GENOMIC DNA]</scope>
    <source>
        <strain evidence="3">NCAIM B.02333</strain>
    </source>
</reference>
<proteinExistence type="predicted"/>
<comment type="caution">
    <text evidence="2">The sequence shown here is derived from an EMBL/GenBank/DDBJ whole genome shotgun (WGS) entry which is preliminary data.</text>
</comment>
<dbReference type="Proteomes" id="UP001595685">
    <property type="component" value="Unassembled WGS sequence"/>
</dbReference>
<evidence type="ECO:0000313" key="3">
    <source>
        <dbReference type="Proteomes" id="UP001595685"/>
    </source>
</evidence>